<gene>
    <name evidence="11" type="ORF">PPACK8108_LOCUS2407</name>
</gene>
<keyword evidence="12" id="KW-1185">Reference proteome</keyword>
<keyword evidence="4" id="KW-0812">Transmembrane</keyword>
<dbReference type="SUPFAM" id="SSF47157">
    <property type="entry name" value="Mitochondrial import receptor subunit Tom20"/>
    <property type="match status" value="1"/>
</dbReference>
<evidence type="ECO:0000256" key="4">
    <source>
        <dbReference type="ARBA" id="ARBA00022692"/>
    </source>
</evidence>
<dbReference type="GO" id="GO:0006605">
    <property type="term" value="P:protein targeting"/>
    <property type="evidence" value="ECO:0007669"/>
    <property type="project" value="InterPro"/>
</dbReference>
<dbReference type="PANTHER" id="PTHR12430">
    <property type="entry name" value="MITOCHONDRIAL IMPORT RECEPTOR SUBUNIT TOM20"/>
    <property type="match status" value="1"/>
</dbReference>
<sequence>MPNSTARQVLTIGGISLLTLGLSYCFYFDYKRRNDPVFRKKLIKEQRKAAKQRKFDSNNSSKEAELVLAAAVAAVNAEPLPTTPTGKENYFMEQVGMGEMLAGRMPQGAVPAAIAFFKAYKVYPSPQELMMIYQRTMPPEVFAIVVEMIKLDVNQAIKSSKPSSSKLSVDSPDGPLIEEIISEEKPQAKASEASTPPQSSQSLSATNNTSSPQSTPTSSSIKPDKSAPGFSLNSGPETKTSSATPSESGSQGASQTGHSFVLVEEDAPPTIVPAKATSEAEAAIEPVEVSSLPISTGAQTEILKAEIEEKKDAETIIVPV</sequence>
<comment type="caution">
    <text evidence="11">The sequence shown here is derived from an EMBL/GenBank/DDBJ whole genome shotgun (WGS) entry which is preliminary data.</text>
</comment>
<keyword evidence="3" id="KW-0813">Transport</keyword>
<dbReference type="PANTHER" id="PTHR12430:SF0">
    <property type="entry name" value="TRANSLOCASE OF OUTER MITOCHONDRIAL MEMBRANE 20"/>
    <property type="match status" value="1"/>
</dbReference>
<dbReference type="GO" id="GO:0006886">
    <property type="term" value="P:intracellular protein transport"/>
    <property type="evidence" value="ECO:0007669"/>
    <property type="project" value="InterPro"/>
</dbReference>
<dbReference type="PRINTS" id="PR00351">
    <property type="entry name" value="OM20RECEPTOR"/>
</dbReference>
<comment type="similarity">
    <text evidence="2">Belongs to the Tom20 family.</text>
</comment>
<evidence type="ECO:0000256" key="10">
    <source>
        <dbReference type="SAM" id="MobiDB-lite"/>
    </source>
</evidence>
<dbReference type="Proteomes" id="UP001153365">
    <property type="component" value="Unassembled WGS sequence"/>
</dbReference>
<evidence type="ECO:0000256" key="9">
    <source>
        <dbReference type="ARBA" id="ARBA00023136"/>
    </source>
</evidence>
<dbReference type="InterPro" id="IPR023392">
    <property type="entry name" value="Tom20_dom_sf"/>
</dbReference>
<evidence type="ECO:0000256" key="2">
    <source>
        <dbReference type="ARBA" id="ARBA00005792"/>
    </source>
</evidence>
<name>A0AAV0AHU9_PHAPC</name>
<feature type="compositionally biased region" description="Low complexity" evidence="10">
    <location>
        <begin position="204"/>
        <end position="220"/>
    </location>
</feature>
<dbReference type="GO" id="GO:0005742">
    <property type="term" value="C:mitochondrial outer membrane translocase complex"/>
    <property type="evidence" value="ECO:0007669"/>
    <property type="project" value="InterPro"/>
</dbReference>
<evidence type="ECO:0000256" key="6">
    <source>
        <dbReference type="ARBA" id="ARBA00022927"/>
    </source>
</evidence>
<feature type="compositionally biased region" description="Polar residues" evidence="10">
    <location>
        <begin position="192"/>
        <end position="203"/>
    </location>
</feature>
<dbReference type="AlphaFoldDB" id="A0AAV0AHU9"/>
<evidence type="ECO:0000256" key="1">
    <source>
        <dbReference type="ARBA" id="ARBA00004572"/>
    </source>
</evidence>
<dbReference type="GO" id="GO:0016031">
    <property type="term" value="P:tRNA import into mitochondrion"/>
    <property type="evidence" value="ECO:0007669"/>
    <property type="project" value="TreeGrafter"/>
</dbReference>
<proteinExistence type="inferred from homology"/>
<comment type="subcellular location">
    <subcellularLocation>
        <location evidence="1">Mitochondrion outer membrane</location>
        <topology evidence="1">Single-pass membrane protein</topology>
    </subcellularLocation>
</comment>
<dbReference type="InterPro" id="IPR002056">
    <property type="entry name" value="MAS20"/>
</dbReference>
<keyword evidence="7" id="KW-1133">Transmembrane helix</keyword>
<evidence type="ECO:0000313" key="11">
    <source>
        <dbReference type="EMBL" id="CAH7667960.1"/>
    </source>
</evidence>
<evidence type="ECO:0000256" key="8">
    <source>
        <dbReference type="ARBA" id="ARBA00023128"/>
    </source>
</evidence>
<feature type="compositionally biased region" description="Polar residues" evidence="10">
    <location>
        <begin position="231"/>
        <end position="258"/>
    </location>
</feature>
<keyword evidence="5" id="KW-1000">Mitochondrion outer membrane</keyword>
<dbReference type="GO" id="GO:0008320">
    <property type="term" value="F:protein transmembrane transporter activity"/>
    <property type="evidence" value="ECO:0007669"/>
    <property type="project" value="TreeGrafter"/>
</dbReference>
<dbReference type="EMBL" id="CALTRL010000401">
    <property type="protein sequence ID" value="CAH7667960.1"/>
    <property type="molecule type" value="Genomic_DNA"/>
</dbReference>
<evidence type="ECO:0000256" key="7">
    <source>
        <dbReference type="ARBA" id="ARBA00022989"/>
    </source>
</evidence>
<protein>
    <submittedName>
        <fullName evidence="11">Mitochondrial import receptor chain</fullName>
    </submittedName>
</protein>
<keyword evidence="8" id="KW-0496">Mitochondrion</keyword>
<accession>A0AAV0AHU9</accession>
<evidence type="ECO:0000256" key="5">
    <source>
        <dbReference type="ARBA" id="ARBA00022787"/>
    </source>
</evidence>
<dbReference type="GO" id="GO:0030150">
    <property type="term" value="P:protein import into mitochondrial matrix"/>
    <property type="evidence" value="ECO:0007669"/>
    <property type="project" value="TreeGrafter"/>
</dbReference>
<organism evidence="11 12">
    <name type="scientific">Phakopsora pachyrhizi</name>
    <name type="common">Asian soybean rust disease fungus</name>
    <dbReference type="NCBI Taxonomy" id="170000"/>
    <lineage>
        <taxon>Eukaryota</taxon>
        <taxon>Fungi</taxon>
        <taxon>Dikarya</taxon>
        <taxon>Basidiomycota</taxon>
        <taxon>Pucciniomycotina</taxon>
        <taxon>Pucciniomycetes</taxon>
        <taxon>Pucciniales</taxon>
        <taxon>Phakopsoraceae</taxon>
        <taxon>Phakopsora</taxon>
    </lineage>
</organism>
<dbReference type="Gene3D" id="1.20.960.10">
    <property type="entry name" value="Mitochondrial outer membrane translocase complex, subunit Tom20 domain"/>
    <property type="match status" value="1"/>
</dbReference>
<keyword evidence="11" id="KW-0675">Receptor</keyword>
<reference evidence="11" key="1">
    <citation type="submission" date="2022-06" db="EMBL/GenBank/DDBJ databases">
        <authorList>
            <consortium name="SYNGENTA / RWTH Aachen University"/>
        </authorList>
    </citation>
    <scope>NUCLEOTIDE SEQUENCE</scope>
</reference>
<feature type="region of interest" description="Disordered" evidence="10">
    <location>
        <begin position="185"/>
        <end position="262"/>
    </location>
</feature>
<evidence type="ECO:0000313" key="12">
    <source>
        <dbReference type="Proteomes" id="UP001153365"/>
    </source>
</evidence>
<dbReference type="Pfam" id="PF02064">
    <property type="entry name" value="MAS20"/>
    <property type="match status" value="1"/>
</dbReference>
<keyword evidence="9" id="KW-0472">Membrane</keyword>
<evidence type="ECO:0000256" key="3">
    <source>
        <dbReference type="ARBA" id="ARBA00022448"/>
    </source>
</evidence>
<keyword evidence="6" id="KW-0653">Protein transport</keyword>
<dbReference type="GO" id="GO:0030943">
    <property type="term" value="F:mitochondrion targeting sequence binding"/>
    <property type="evidence" value="ECO:0007669"/>
    <property type="project" value="TreeGrafter"/>
</dbReference>